<comment type="caution">
    <text evidence="2">The sequence shown here is derived from an EMBL/GenBank/DDBJ whole genome shotgun (WGS) entry which is preliminary data.</text>
</comment>
<gene>
    <name evidence="2" type="ORF">MSPICULIGERA_LOCUS14616</name>
</gene>
<reference evidence="2" key="1">
    <citation type="submission" date="2023-06" db="EMBL/GenBank/DDBJ databases">
        <authorList>
            <person name="Delattre M."/>
        </authorList>
    </citation>
    <scope>NUCLEOTIDE SEQUENCE</scope>
    <source>
        <strain evidence="2">AF72</strain>
    </source>
</reference>
<proteinExistence type="predicted"/>
<protein>
    <submittedName>
        <fullName evidence="2">Uncharacterized protein</fullName>
    </submittedName>
</protein>
<evidence type="ECO:0000313" key="2">
    <source>
        <dbReference type="EMBL" id="CAJ0576321.1"/>
    </source>
</evidence>
<evidence type="ECO:0000313" key="3">
    <source>
        <dbReference type="Proteomes" id="UP001177023"/>
    </source>
</evidence>
<organism evidence="2 3">
    <name type="scientific">Mesorhabditis spiculigera</name>
    <dbReference type="NCBI Taxonomy" id="96644"/>
    <lineage>
        <taxon>Eukaryota</taxon>
        <taxon>Metazoa</taxon>
        <taxon>Ecdysozoa</taxon>
        <taxon>Nematoda</taxon>
        <taxon>Chromadorea</taxon>
        <taxon>Rhabditida</taxon>
        <taxon>Rhabditina</taxon>
        <taxon>Rhabditomorpha</taxon>
        <taxon>Rhabditoidea</taxon>
        <taxon>Rhabditidae</taxon>
        <taxon>Mesorhabditinae</taxon>
        <taxon>Mesorhabditis</taxon>
    </lineage>
</organism>
<accession>A0AA36CY28</accession>
<keyword evidence="3" id="KW-1185">Reference proteome</keyword>
<name>A0AA36CY28_9BILA</name>
<feature type="signal peptide" evidence="1">
    <location>
        <begin position="1"/>
        <end position="21"/>
    </location>
</feature>
<dbReference type="Proteomes" id="UP001177023">
    <property type="component" value="Unassembled WGS sequence"/>
</dbReference>
<feature type="chain" id="PRO_5041442395" evidence="1">
    <location>
        <begin position="22"/>
        <end position="203"/>
    </location>
</feature>
<dbReference type="EMBL" id="CATQJA010002643">
    <property type="protein sequence ID" value="CAJ0576321.1"/>
    <property type="molecule type" value="Genomic_DNA"/>
</dbReference>
<dbReference type="AlphaFoldDB" id="A0AA36CY28"/>
<sequence>MNSCLRSLILLVACLLALALASPIHSIWANLPQHEEKRSYYGAFQHVPGYAEDDRDKKNMMCVKPCRFHKNQQFSNYDGWEIAVWDYVWARKDRKQSSCNLAFPKNFHQRGCTQFAKYFTRNGEDKFFIKIGMKLEDGTAKTVCLRPIGKSMQRYRKAIGELHLTPHLAKPYCHFEFRYQANDEAWQEQKVECEETRCTPGEW</sequence>
<keyword evidence="1" id="KW-0732">Signal</keyword>
<evidence type="ECO:0000256" key="1">
    <source>
        <dbReference type="SAM" id="SignalP"/>
    </source>
</evidence>
<feature type="non-terminal residue" evidence="2">
    <location>
        <position position="203"/>
    </location>
</feature>